<dbReference type="GO" id="GO:0003824">
    <property type="term" value="F:catalytic activity"/>
    <property type="evidence" value="ECO:0007669"/>
    <property type="project" value="InterPro"/>
</dbReference>
<dbReference type="VEuPathDB" id="FungiDB:GGTG_09260"/>
<dbReference type="InterPro" id="IPR000845">
    <property type="entry name" value="Nucleoside_phosphorylase_d"/>
</dbReference>
<evidence type="ECO:0000313" key="5">
    <source>
        <dbReference type="Proteomes" id="UP000006039"/>
    </source>
</evidence>
<dbReference type="EnsemblFungi" id="EJT72394">
    <property type="protein sequence ID" value="EJT72394"/>
    <property type="gene ID" value="GGTG_09260"/>
</dbReference>
<protein>
    <recommendedName>
        <fullName evidence="2">Nucleoside phosphorylase domain-containing protein</fullName>
    </recommendedName>
</protein>
<reference evidence="5" key="1">
    <citation type="submission" date="2010-07" db="EMBL/GenBank/DDBJ databases">
        <title>The genome sequence of Gaeumannomyces graminis var. tritici strain R3-111a-1.</title>
        <authorList>
            <consortium name="The Broad Institute Genome Sequencing Platform"/>
            <person name="Ma L.-J."/>
            <person name="Dead R."/>
            <person name="Young S."/>
            <person name="Zeng Q."/>
            <person name="Koehrsen M."/>
            <person name="Alvarado L."/>
            <person name="Berlin A."/>
            <person name="Chapman S.B."/>
            <person name="Chen Z."/>
            <person name="Freedman E."/>
            <person name="Gellesch M."/>
            <person name="Goldberg J."/>
            <person name="Griggs A."/>
            <person name="Gujja S."/>
            <person name="Heilman E.R."/>
            <person name="Heiman D."/>
            <person name="Hepburn T."/>
            <person name="Howarth C."/>
            <person name="Jen D."/>
            <person name="Larson L."/>
            <person name="Mehta T."/>
            <person name="Neiman D."/>
            <person name="Pearson M."/>
            <person name="Roberts A."/>
            <person name="Saif S."/>
            <person name="Shea T."/>
            <person name="Shenoy N."/>
            <person name="Sisk P."/>
            <person name="Stolte C."/>
            <person name="Sykes S."/>
            <person name="Walk T."/>
            <person name="White J."/>
            <person name="Yandava C."/>
            <person name="Haas B."/>
            <person name="Nusbaum C."/>
            <person name="Birren B."/>
        </authorList>
    </citation>
    <scope>NUCLEOTIDE SEQUENCE [LARGE SCALE GENOMIC DNA]</scope>
    <source>
        <strain evidence="5">R3-111a-1</strain>
    </source>
</reference>
<evidence type="ECO:0000313" key="3">
    <source>
        <dbReference type="EMBL" id="EJT72394.1"/>
    </source>
</evidence>
<proteinExistence type="predicted"/>
<dbReference type="PANTHER" id="PTHR46082">
    <property type="entry name" value="ATP/GTP-BINDING PROTEIN-RELATED"/>
    <property type="match status" value="1"/>
</dbReference>
<gene>
    <name evidence="4" type="primary">20349718</name>
    <name evidence="3" type="ORF">GGTG_09260</name>
</gene>
<dbReference type="HOGENOM" id="CLU_000288_34_22_1"/>
<reference evidence="4" key="4">
    <citation type="journal article" date="2015" name="G3 (Bethesda)">
        <title>Genome sequences of three phytopathogenic species of the Magnaporthaceae family of fungi.</title>
        <authorList>
            <person name="Okagaki L.H."/>
            <person name="Nunes C.C."/>
            <person name="Sailsbery J."/>
            <person name="Clay B."/>
            <person name="Brown D."/>
            <person name="John T."/>
            <person name="Oh Y."/>
            <person name="Young N."/>
            <person name="Fitzgerald M."/>
            <person name="Haas B.J."/>
            <person name="Zeng Q."/>
            <person name="Young S."/>
            <person name="Adiconis X."/>
            <person name="Fan L."/>
            <person name="Levin J.Z."/>
            <person name="Mitchell T.K."/>
            <person name="Okubara P.A."/>
            <person name="Farman M.L."/>
            <person name="Kohn L.M."/>
            <person name="Birren B."/>
            <person name="Ma L.-J."/>
            <person name="Dean R.A."/>
        </authorList>
    </citation>
    <scope>NUCLEOTIDE SEQUENCE</scope>
    <source>
        <strain evidence="4">R3-111a-1</strain>
    </source>
</reference>
<dbReference type="GO" id="GO:0009116">
    <property type="term" value="P:nucleoside metabolic process"/>
    <property type="evidence" value="ECO:0007669"/>
    <property type="project" value="InterPro"/>
</dbReference>
<dbReference type="EMBL" id="GL385399">
    <property type="protein sequence ID" value="EJT72394.1"/>
    <property type="molecule type" value="Genomic_DNA"/>
</dbReference>
<dbReference type="AlphaFoldDB" id="J3P6W8"/>
<organism evidence="3">
    <name type="scientific">Gaeumannomyces tritici (strain R3-111a-1)</name>
    <name type="common">Wheat and barley take-all root rot fungus</name>
    <name type="synonym">Gaeumannomyces graminis var. tritici</name>
    <dbReference type="NCBI Taxonomy" id="644352"/>
    <lineage>
        <taxon>Eukaryota</taxon>
        <taxon>Fungi</taxon>
        <taxon>Dikarya</taxon>
        <taxon>Ascomycota</taxon>
        <taxon>Pezizomycotina</taxon>
        <taxon>Sordariomycetes</taxon>
        <taxon>Sordariomycetidae</taxon>
        <taxon>Magnaporthales</taxon>
        <taxon>Magnaporthaceae</taxon>
        <taxon>Gaeumannomyces</taxon>
    </lineage>
</organism>
<dbReference type="PANTHER" id="PTHR46082:SF6">
    <property type="entry name" value="AAA+ ATPASE DOMAIN-CONTAINING PROTEIN-RELATED"/>
    <property type="match status" value="1"/>
</dbReference>
<dbReference type="InterPro" id="IPR053137">
    <property type="entry name" value="NLR-like"/>
</dbReference>
<evidence type="ECO:0000259" key="2">
    <source>
        <dbReference type="Pfam" id="PF01048"/>
    </source>
</evidence>
<feature type="region of interest" description="Disordered" evidence="1">
    <location>
        <begin position="347"/>
        <end position="380"/>
    </location>
</feature>
<feature type="domain" description="Nucleoside phosphorylase" evidence="2">
    <location>
        <begin position="12"/>
        <end position="129"/>
    </location>
</feature>
<evidence type="ECO:0000313" key="4">
    <source>
        <dbReference type="EnsemblFungi" id="EJT72394"/>
    </source>
</evidence>
<sequence>MSPPTDRLGFYIAIICAMPIESNAVDLLFDELYDDAGPAFGKAPGDTNKYKTGRLGKHHIVLLTLPSIGPQAATAGSAQMIMSFPNIQFGLIVGVCGGLPQINNKNAFLGDVVVSTSLLNYDFGTQYTDHFAVKFDIQNTLGPPSSKLQSLLSFLEREHDMGRLKESAAKNLGQLQARASEKRRKANYKSPSHDLDLIFPSDYEHIDRKEDCAECDATPRRFCEPVTRKTCDDAGCEDDRQVCRGDARREQLYAMGYATGLPQIFLGKVACGNAVMMSGRHRDQKAKEHDIIAFEMEGAGAWEVLSCLVVKGICDYADSHKNKHWQNFAAATAASVAVAILEQYEPPDDMTGRSGASRQGPVTTVTHNYGGQSGNSHNILGSTFGSGTTINMGG</sequence>
<keyword evidence="5" id="KW-1185">Reference proteome</keyword>
<dbReference type="Gene3D" id="3.40.50.1580">
    <property type="entry name" value="Nucleoside phosphorylase domain"/>
    <property type="match status" value="1"/>
</dbReference>
<dbReference type="Pfam" id="PF01048">
    <property type="entry name" value="PNP_UDP_1"/>
    <property type="match status" value="1"/>
</dbReference>
<reference evidence="3" key="2">
    <citation type="submission" date="2010-07" db="EMBL/GenBank/DDBJ databases">
        <authorList>
            <consortium name="The Broad Institute Genome Sequencing Platform"/>
            <consortium name="Broad Institute Genome Sequencing Center for Infectious Disease"/>
            <person name="Ma L.-J."/>
            <person name="Dead R."/>
            <person name="Young S."/>
            <person name="Zeng Q."/>
            <person name="Koehrsen M."/>
            <person name="Alvarado L."/>
            <person name="Berlin A."/>
            <person name="Chapman S.B."/>
            <person name="Chen Z."/>
            <person name="Freedman E."/>
            <person name="Gellesch M."/>
            <person name="Goldberg J."/>
            <person name="Griggs A."/>
            <person name="Gujja S."/>
            <person name="Heilman E.R."/>
            <person name="Heiman D."/>
            <person name="Hepburn T."/>
            <person name="Howarth C."/>
            <person name="Jen D."/>
            <person name="Larson L."/>
            <person name="Mehta T."/>
            <person name="Neiman D."/>
            <person name="Pearson M."/>
            <person name="Roberts A."/>
            <person name="Saif S."/>
            <person name="Shea T."/>
            <person name="Shenoy N."/>
            <person name="Sisk P."/>
            <person name="Stolte C."/>
            <person name="Sykes S."/>
            <person name="Walk T."/>
            <person name="White J."/>
            <person name="Yandava C."/>
            <person name="Haas B."/>
            <person name="Nusbaum C."/>
            <person name="Birren B."/>
        </authorList>
    </citation>
    <scope>NUCLEOTIDE SEQUENCE</scope>
    <source>
        <strain evidence="3">R3-111a-1</strain>
    </source>
</reference>
<dbReference type="GeneID" id="20349718"/>
<feature type="compositionally biased region" description="Polar residues" evidence="1">
    <location>
        <begin position="354"/>
        <end position="380"/>
    </location>
</feature>
<name>J3P6W8_GAET3</name>
<reference evidence="3" key="3">
    <citation type="submission" date="2010-09" db="EMBL/GenBank/DDBJ databases">
        <title>Annotation of Gaeumannomyces graminis var. tritici R3-111a-1.</title>
        <authorList>
            <consortium name="The Broad Institute Genome Sequencing Platform"/>
            <person name="Ma L.-J."/>
            <person name="Dead R."/>
            <person name="Young S.K."/>
            <person name="Zeng Q."/>
            <person name="Gargeya S."/>
            <person name="Fitzgerald M."/>
            <person name="Haas B."/>
            <person name="Abouelleil A."/>
            <person name="Alvarado L."/>
            <person name="Arachchi H.M."/>
            <person name="Berlin A."/>
            <person name="Brown A."/>
            <person name="Chapman S.B."/>
            <person name="Chen Z."/>
            <person name="Dunbar C."/>
            <person name="Freedman E."/>
            <person name="Gearin G."/>
            <person name="Gellesch M."/>
            <person name="Goldberg J."/>
            <person name="Griggs A."/>
            <person name="Gujja S."/>
            <person name="Heiman D."/>
            <person name="Howarth C."/>
            <person name="Larson L."/>
            <person name="Lui A."/>
            <person name="MacDonald P.J.P."/>
            <person name="Mehta T."/>
            <person name="Montmayeur A."/>
            <person name="Murphy C."/>
            <person name="Neiman D."/>
            <person name="Pearson M."/>
            <person name="Priest M."/>
            <person name="Roberts A."/>
            <person name="Saif S."/>
            <person name="Shea T."/>
            <person name="Shenoy N."/>
            <person name="Sisk P."/>
            <person name="Stolte C."/>
            <person name="Sykes S."/>
            <person name="Yandava C."/>
            <person name="Wortman J."/>
            <person name="Nusbaum C."/>
            <person name="Birren B."/>
        </authorList>
    </citation>
    <scope>NUCLEOTIDE SEQUENCE</scope>
    <source>
        <strain evidence="3">R3-111a-1</strain>
    </source>
</reference>
<dbReference type="InterPro" id="IPR035994">
    <property type="entry name" value="Nucleoside_phosphorylase_sf"/>
</dbReference>
<evidence type="ECO:0000256" key="1">
    <source>
        <dbReference type="SAM" id="MobiDB-lite"/>
    </source>
</evidence>
<dbReference type="OrthoDB" id="20872at2759"/>
<dbReference type="Proteomes" id="UP000006039">
    <property type="component" value="Unassembled WGS sequence"/>
</dbReference>
<dbReference type="SUPFAM" id="SSF53167">
    <property type="entry name" value="Purine and uridine phosphorylases"/>
    <property type="match status" value="1"/>
</dbReference>
<reference evidence="4" key="5">
    <citation type="submission" date="2018-04" db="UniProtKB">
        <authorList>
            <consortium name="EnsemblFungi"/>
        </authorList>
    </citation>
    <scope>IDENTIFICATION</scope>
    <source>
        <strain evidence="4">R3-111a-1</strain>
    </source>
</reference>
<dbReference type="RefSeq" id="XP_009225368.1">
    <property type="nucleotide sequence ID" value="XM_009227104.1"/>
</dbReference>
<accession>J3P6W8</accession>